<proteinExistence type="predicted"/>
<evidence type="ECO:0000313" key="1">
    <source>
        <dbReference type="EMBL" id="OES23871.1"/>
    </source>
</evidence>
<evidence type="ECO:0000313" key="2">
    <source>
        <dbReference type="Proteomes" id="UP000095392"/>
    </source>
</evidence>
<reference evidence="1 2" key="1">
    <citation type="submission" date="2016-09" db="EMBL/GenBank/DDBJ databases">
        <title>Draft Genome Sequence of four Alteromonas macleodii strains isolated from copper coupons and grown long-term at elevated copper levels.</title>
        <authorList>
            <person name="Cusick K."/>
            <person name="Dale J."/>
            <person name="Little B."/>
            <person name="Biffinger J."/>
        </authorList>
    </citation>
    <scope>NUCLEOTIDE SEQUENCE [LARGE SCALE GENOMIC DNA]</scope>
    <source>
        <strain evidence="1 2">KCP01</strain>
    </source>
</reference>
<organism evidence="1 2">
    <name type="scientific">Alteromonas macleodii</name>
    <name type="common">Pseudoalteromonas macleodii</name>
    <dbReference type="NCBI Taxonomy" id="28108"/>
    <lineage>
        <taxon>Bacteria</taxon>
        <taxon>Pseudomonadati</taxon>
        <taxon>Pseudomonadota</taxon>
        <taxon>Gammaproteobacteria</taxon>
        <taxon>Alteromonadales</taxon>
        <taxon>Alteromonadaceae</taxon>
        <taxon>Alteromonas/Salinimonas group</taxon>
        <taxon>Alteromonas</taxon>
    </lineage>
</organism>
<sequence length="240" mass="26649">MKLPQYGKLLLASIVFSEIAIAQESDAFGCADSDTSIACSQKNQVQEIWTDMNKSFSYLTDELIQNPSSAIEAGCLNDINKVDINAIAIDPKSIYSGIYAALKDQILNKACDAINDKINEASSYLDQRLEAPMGIGSVAISSRGTSDVQSFSDIASSRSRLTNREATSEAVQEVFGEYPKINRRDWTDQSIEEIKIEARGVNTRSQRTEDQERLDSLLDLDRLFKSNVAEEEEQSNEENN</sequence>
<dbReference type="Proteomes" id="UP000095392">
    <property type="component" value="Unassembled WGS sequence"/>
</dbReference>
<comment type="caution">
    <text evidence="1">The sequence shown here is derived from an EMBL/GenBank/DDBJ whole genome shotgun (WGS) entry which is preliminary data.</text>
</comment>
<keyword evidence="2" id="KW-1185">Reference proteome</keyword>
<name>A0AB36FM79_ALTMA</name>
<dbReference type="EMBL" id="MIPY01000076">
    <property type="protein sequence ID" value="OES23871.1"/>
    <property type="molecule type" value="Genomic_DNA"/>
</dbReference>
<accession>A0AB36FM79</accession>
<dbReference type="RefSeq" id="WP_069945429.1">
    <property type="nucleotide sequence ID" value="NZ_MIPW01000041.1"/>
</dbReference>
<protein>
    <submittedName>
        <fullName evidence="1">Uncharacterized protein</fullName>
    </submittedName>
</protein>
<gene>
    <name evidence="1" type="ORF">BFV95_4956</name>
</gene>
<dbReference type="AlphaFoldDB" id="A0AB36FM79"/>